<reference evidence="2" key="1">
    <citation type="submission" date="2013-07" db="EMBL/GenBank/DDBJ databases">
        <title>Midgut Transcriptome Profiling of Anoplphora glabripennis, a Lignocellulose Degrading, Wood-Boring Cerambycid.</title>
        <authorList>
            <person name="Scully E.D."/>
            <person name="Hoover K."/>
            <person name="Carlson J.E."/>
            <person name="Tien M."/>
            <person name="Geib S.M."/>
        </authorList>
    </citation>
    <scope>NUCLEOTIDE SEQUENCE</scope>
</reference>
<dbReference type="AlphaFoldDB" id="V5GHV9"/>
<dbReference type="PANTHER" id="PTHR47326">
    <property type="entry name" value="TRANSPOSABLE ELEMENT TC3 TRANSPOSASE-LIKE PROTEIN"/>
    <property type="match status" value="1"/>
</dbReference>
<dbReference type="InterPro" id="IPR032135">
    <property type="entry name" value="DUF4817"/>
</dbReference>
<proteinExistence type="predicted"/>
<sequence>MVYSIAERVDIISLYFMNNKCANRTAQLFNEQHQDRHVRRKYVLELVKKFQETGNVANKKREIEKPIVNEASEVAVLGQVHLDPTLSTRQLASVSGINRTSIQTILKKNKFHPYKIHLVQELHEDDYDRRLQFCEIM</sequence>
<feature type="domain" description="DUF4817" evidence="1">
    <location>
        <begin position="4"/>
        <end position="56"/>
    </location>
</feature>
<accession>V5GHV9</accession>
<dbReference type="PANTHER" id="PTHR47326:SF1">
    <property type="entry name" value="HTH PSQ-TYPE DOMAIN-CONTAINING PROTEIN"/>
    <property type="match status" value="1"/>
</dbReference>
<dbReference type="Pfam" id="PF16087">
    <property type="entry name" value="DUF4817"/>
    <property type="match status" value="1"/>
</dbReference>
<organism evidence="2">
    <name type="scientific">Anoplophora glabripennis</name>
    <name type="common">Asian longhorn beetle</name>
    <name type="synonym">Anoplophora nobilis</name>
    <dbReference type="NCBI Taxonomy" id="217634"/>
    <lineage>
        <taxon>Eukaryota</taxon>
        <taxon>Metazoa</taxon>
        <taxon>Ecdysozoa</taxon>
        <taxon>Arthropoda</taxon>
        <taxon>Hexapoda</taxon>
        <taxon>Insecta</taxon>
        <taxon>Pterygota</taxon>
        <taxon>Neoptera</taxon>
        <taxon>Endopterygota</taxon>
        <taxon>Coleoptera</taxon>
        <taxon>Polyphaga</taxon>
        <taxon>Cucujiformia</taxon>
        <taxon>Chrysomeloidea</taxon>
        <taxon>Cerambycidae</taxon>
        <taxon>Lamiinae</taxon>
        <taxon>Lamiini</taxon>
        <taxon>Anoplophora</taxon>
    </lineage>
</organism>
<feature type="non-terminal residue" evidence="2">
    <location>
        <position position="137"/>
    </location>
</feature>
<dbReference type="EMBL" id="GALX01004842">
    <property type="protein sequence ID" value="JAB63624.1"/>
    <property type="molecule type" value="Transcribed_RNA"/>
</dbReference>
<evidence type="ECO:0000313" key="2">
    <source>
        <dbReference type="EMBL" id="JAB63624.1"/>
    </source>
</evidence>
<protein>
    <recommendedName>
        <fullName evidence="1">DUF4817 domain-containing protein</fullName>
    </recommendedName>
</protein>
<name>V5GHV9_ANOGL</name>
<evidence type="ECO:0000259" key="1">
    <source>
        <dbReference type="Pfam" id="PF16087"/>
    </source>
</evidence>